<dbReference type="EMBL" id="JADSJP010000063">
    <property type="protein sequence ID" value="MBG2881222.1"/>
    <property type="molecule type" value="Genomic_DNA"/>
</dbReference>
<dbReference type="RefSeq" id="WP_196566992.1">
    <property type="nucleotide sequence ID" value="NZ_JADRYY010000009.1"/>
</dbReference>
<proteinExistence type="inferred from homology"/>
<dbReference type="InterPro" id="IPR050643">
    <property type="entry name" value="Periplasmic_pilus_chap"/>
</dbReference>
<evidence type="ECO:0000256" key="3">
    <source>
        <dbReference type="ARBA" id="ARBA00022729"/>
    </source>
</evidence>
<reference evidence="8 9" key="1">
    <citation type="submission" date="2020-11" db="EMBL/GenBank/DDBJ databases">
        <title>Enhanced detection system for hospital associated transmission using whole genome sequencing surveillance.</title>
        <authorList>
            <person name="Harrison L.H."/>
            <person name="Van Tyne D."/>
            <person name="Marsh J.W."/>
            <person name="Griffith M.P."/>
            <person name="Snyder D.J."/>
            <person name="Cooper V.S."/>
            <person name="Mustapha M."/>
        </authorList>
    </citation>
    <scope>NUCLEOTIDE SEQUENCE [LARGE SCALE GENOMIC DNA]</scope>
    <source>
        <strain evidence="8 9">PR00075</strain>
    </source>
</reference>
<dbReference type="InterPro" id="IPR016147">
    <property type="entry name" value="Pili_assmbl_chaperone_N"/>
</dbReference>
<organism evidence="8 9">
    <name type="scientific">Proteus alimentorum</name>
    <dbReference type="NCBI Taxonomy" id="1973495"/>
    <lineage>
        <taxon>Bacteria</taxon>
        <taxon>Pseudomonadati</taxon>
        <taxon>Pseudomonadota</taxon>
        <taxon>Gammaproteobacteria</taxon>
        <taxon>Enterobacterales</taxon>
        <taxon>Morganellaceae</taxon>
        <taxon>Proteus</taxon>
    </lineage>
</organism>
<keyword evidence="3" id="KW-0732">Signal</keyword>
<dbReference type="Proteomes" id="UP000614721">
    <property type="component" value="Unassembled WGS sequence"/>
</dbReference>
<dbReference type="SUPFAM" id="SSF49584">
    <property type="entry name" value="Periplasmic chaperone C-domain"/>
    <property type="match status" value="1"/>
</dbReference>
<keyword evidence="5" id="KW-0143">Chaperone</keyword>
<dbReference type="PANTHER" id="PTHR30251">
    <property type="entry name" value="PILUS ASSEMBLY CHAPERONE"/>
    <property type="match status" value="1"/>
</dbReference>
<dbReference type="InterPro" id="IPR013783">
    <property type="entry name" value="Ig-like_fold"/>
</dbReference>
<comment type="subcellular location">
    <subcellularLocation>
        <location evidence="1">Periplasm</location>
    </subcellularLocation>
</comment>
<evidence type="ECO:0000256" key="2">
    <source>
        <dbReference type="ARBA" id="ARBA00007399"/>
    </source>
</evidence>
<dbReference type="Gene3D" id="2.60.40.10">
    <property type="entry name" value="Immunoglobulins"/>
    <property type="match status" value="2"/>
</dbReference>
<gene>
    <name evidence="8" type="ORF">I4902_18410</name>
</gene>
<keyword evidence="9" id="KW-1185">Reference proteome</keyword>
<evidence type="ECO:0000256" key="4">
    <source>
        <dbReference type="ARBA" id="ARBA00022764"/>
    </source>
</evidence>
<protein>
    <submittedName>
        <fullName evidence="8">Molecular chaperone</fullName>
    </submittedName>
</protein>
<dbReference type="PRINTS" id="PR00969">
    <property type="entry name" value="CHAPERONPILI"/>
</dbReference>
<feature type="domain" description="Pili assembly chaperone C-terminal" evidence="7">
    <location>
        <begin position="166"/>
        <end position="228"/>
    </location>
</feature>
<evidence type="ECO:0000313" key="9">
    <source>
        <dbReference type="Proteomes" id="UP000614721"/>
    </source>
</evidence>
<dbReference type="SUPFAM" id="SSF49354">
    <property type="entry name" value="PapD-like"/>
    <property type="match status" value="1"/>
</dbReference>
<keyword evidence="4" id="KW-0574">Periplasm</keyword>
<dbReference type="InterPro" id="IPR008962">
    <property type="entry name" value="PapD-like_sf"/>
</dbReference>
<evidence type="ECO:0000256" key="5">
    <source>
        <dbReference type="ARBA" id="ARBA00023186"/>
    </source>
</evidence>
<accession>A0ABS0J0T6</accession>
<dbReference type="InterPro" id="IPR001829">
    <property type="entry name" value="Pili_assmbl_chaperone_bac"/>
</dbReference>
<evidence type="ECO:0000313" key="8">
    <source>
        <dbReference type="EMBL" id="MBG2881222.1"/>
    </source>
</evidence>
<comment type="similarity">
    <text evidence="2">Belongs to the periplasmic pilus chaperone family.</text>
</comment>
<dbReference type="InterPro" id="IPR036316">
    <property type="entry name" value="Pili_assmbl_chap_C_dom_sf"/>
</dbReference>
<dbReference type="Pfam" id="PF00345">
    <property type="entry name" value="PapD_N"/>
    <property type="match status" value="1"/>
</dbReference>
<feature type="domain" description="Pili assembly chaperone N-terminal" evidence="6">
    <location>
        <begin position="28"/>
        <end position="144"/>
    </location>
</feature>
<dbReference type="PANTHER" id="PTHR30251:SF0">
    <property type="entry name" value="FIMBRIAL CHAPERONE PROTEIN ELFD-RELATED"/>
    <property type="match status" value="1"/>
</dbReference>
<comment type="caution">
    <text evidence="8">The sequence shown here is derived from an EMBL/GenBank/DDBJ whole genome shotgun (WGS) entry which is preliminary data.</text>
</comment>
<dbReference type="InterPro" id="IPR016148">
    <property type="entry name" value="Pili_assmbl_chaperone_C"/>
</dbReference>
<evidence type="ECO:0000256" key="1">
    <source>
        <dbReference type="ARBA" id="ARBA00004418"/>
    </source>
</evidence>
<name>A0ABS0J0T6_9GAMM</name>
<evidence type="ECO:0000259" key="6">
    <source>
        <dbReference type="Pfam" id="PF00345"/>
    </source>
</evidence>
<sequence>MMINITDKIAKFFVVLLMMISPLAYSKGVGLDATRIIYPEGEKSVGIVVRNQEPNTNYLVQAFITSNEYPITFEVTPPIFRLNSASRHEIKIYAKSNALAKDRESVFYFHAKMIPGQQEGKTDNLGMSVGFDNVIKLFYRPNNLPMTSDEAQAKLSFNVEGKQLKVTNNSPYYINFAGFSVNNIKLDVSLANNNAMIAPYSSIKYLLPAGVTKGNIHWRTIDDLGGYNEFAAKF</sequence>
<evidence type="ECO:0000259" key="7">
    <source>
        <dbReference type="Pfam" id="PF02753"/>
    </source>
</evidence>
<dbReference type="Pfam" id="PF02753">
    <property type="entry name" value="PapD_C"/>
    <property type="match status" value="1"/>
</dbReference>